<organism evidence="1 2">
    <name type="scientific">Nocardioides exalbidus</name>
    <dbReference type="NCBI Taxonomy" id="402596"/>
    <lineage>
        <taxon>Bacteria</taxon>
        <taxon>Bacillati</taxon>
        <taxon>Actinomycetota</taxon>
        <taxon>Actinomycetes</taxon>
        <taxon>Propionibacteriales</taxon>
        <taxon>Nocardioidaceae</taxon>
        <taxon>Nocardioides</taxon>
    </lineage>
</organism>
<evidence type="ECO:0000313" key="2">
    <source>
        <dbReference type="Proteomes" id="UP000198742"/>
    </source>
</evidence>
<name>A0A1H4JSC0_9ACTN</name>
<accession>A0A1H4JSC0</accession>
<dbReference type="OrthoDB" id="3770144at2"/>
<dbReference type="RefSeq" id="WP_090967493.1">
    <property type="nucleotide sequence ID" value="NZ_FNRT01000002.1"/>
</dbReference>
<keyword evidence="2" id="KW-1185">Reference proteome</keyword>
<dbReference type="Proteomes" id="UP000198742">
    <property type="component" value="Unassembled WGS sequence"/>
</dbReference>
<reference evidence="2" key="1">
    <citation type="submission" date="2016-10" db="EMBL/GenBank/DDBJ databases">
        <authorList>
            <person name="Varghese N."/>
            <person name="Submissions S."/>
        </authorList>
    </citation>
    <scope>NUCLEOTIDE SEQUENCE [LARGE SCALE GENOMIC DNA]</scope>
    <source>
        <strain evidence="2">DSM 22017</strain>
    </source>
</reference>
<protein>
    <submittedName>
        <fullName evidence="1">Uncharacterized protein</fullName>
    </submittedName>
</protein>
<proteinExistence type="predicted"/>
<dbReference type="AlphaFoldDB" id="A0A1H4JSC0"/>
<sequence length="264" mass="29206">MTEHDATNTSDSIDAPEELHRFLTAYRPTSVSEENWALIADDAVQLVLRAGALTRLRVEKDIQLLGAVVAHLIERGRPVTLDEALSDVTLLSFDTSLEVGEKTKENKRGITRRLQAVHRGLPWRAEKRSPEARTDNLVAHTEVDTMHRILGHAHAMVDDAEGVAFIAAISAAREARRGQGAGPGASAHDWTSAREFAGRYGWNMTQRLLKACVTHETLNTDQPLAIVIRDYGLSRRDLDLGFTRVRDLPDVPVPSHHDLLRGPA</sequence>
<evidence type="ECO:0000313" key="1">
    <source>
        <dbReference type="EMBL" id="SEB48522.1"/>
    </source>
</evidence>
<dbReference type="STRING" id="402596.SAMN04489844_0251"/>
<dbReference type="EMBL" id="FNRT01000002">
    <property type="protein sequence ID" value="SEB48522.1"/>
    <property type="molecule type" value="Genomic_DNA"/>
</dbReference>
<gene>
    <name evidence="1" type="ORF">SAMN04489844_0251</name>
</gene>